<sequence length="516" mass="56618">MAPKKRVEVVVQSREDKGLEKESKRLRELAVERGLLGEKRDVPEESFVPHAGILRCDGKDICKKGHRKNKYLFSFPGLVAPVAGGKFGDLSQLDSRNPVLYVDFPQGRLKLFGTIVYPKNKYITLNFVRGAGSIQCEDLFESLVVFSEVWWIGTKVDNPDELRLDMPLDLQQEKHSVYDFAGGAGRPKIRLVGVDVPPSQLEPVQASQLESSKLSTPKAQLKMDQWLSQKKSVGRKTSEKTSESNAKAKIKIADEWESDEEDEGFVNLGDIQTPSRQSARTVGKKYSYVESSSEENGTDDSGGDNDLGAETREFEGKNTNNLFMSNYAEDGVLVPESQASKMDLTDPLNGYIPTDLPIAINGLDDKETTVTDHLAASQNSAPKSTAGAVSKQSSLSAFFIKSNEKKGVNVQPPVSVADTGTTRTYQRTKVTKTTLEVAVQEDASPTSKTEMKSVLPETPSESNGSKRKRKATSEGKQTPKGSGRKGKSPVKKRKKTMEDTQSKEQPIMVSDDSDAG</sequence>
<feature type="compositionally biased region" description="Polar residues" evidence="1">
    <location>
        <begin position="206"/>
        <end position="218"/>
    </location>
</feature>
<feature type="region of interest" description="Disordered" evidence="1">
    <location>
        <begin position="411"/>
        <end position="516"/>
    </location>
</feature>
<protein>
    <recommendedName>
        <fullName evidence="4">DNA-binding protein RHL1</fullName>
    </recommendedName>
</protein>
<evidence type="ECO:0000313" key="2">
    <source>
        <dbReference type="EMBL" id="KAG0577544.1"/>
    </source>
</evidence>
<dbReference type="PANTHER" id="PTHR35698">
    <property type="entry name" value="DNA-BINDING PROTEIN RHL1"/>
    <property type="match status" value="1"/>
</dbReference>
<proteinExistence type="predicted"/>
<evidence type="ECO:0000256" key="1">
    <source>
        <dbReference type="SAM" id="MobiDB-lite"/>
    </source>
</evidence>
<feature type="region of interest" description="Disordered" evidence="1">
    <location>
        <begin position="206"/>
        <end position="317"/>
    </location>
</feature>
<organism evidence="2 3">
    <name type="scientific">Ceratodon purpureus</name>
    <name type="common">Fire moss</name>
    <name type="synonym">Dicranum purpureum</name>
    <dbReference type="NCBI Taxonomy" id="3225"/>
    <lineage>
        <taxon>Eukaryota</taxon>
        <taxon>Viridiplantae</taxon>
        <taxon>Streptophyta</taxon>
        <taxon>Embryophyta</taxon>
        <taxon>Bryophyta</taxon>
        <taxon>Bryophytina</taxon>
        <taxon>Bryopsida</taxon>
        <taxon>Dicranidae</taxon>
        <taxon>Pseudoditrichales</taxon>
        <taxon>Ditrichaceae</taxon>
        <taxon>Ceratodon</taxon>
    </lineage>
</organism>
<evidence type="ECO:0008006" key="4">
    <source>
        <dbReference type="Google" id="ProtNLM"/>
    </source>
</evidence>
<dbReference type="PANTHER" id="PTHR35698:SF2">
    <property type="entry name" value="DNA-BINDING PROTEIN RHL1"/>
    <property type="match status" value="1"/>
</dbReference>
<gene>
    <name evidence="2" type="ORF">KC19_5G164300</name>
</gene>
<feature type="compositionally biased region" description="Basic residues" evidence="1">
    <location>
        <begin position="482"/>
        <end position="495"/>
    </location>
</feature>
<dbReference type="GO" id="GO:0003677">
    <property type="term" value="F:DNA binding"/>
    <property type="evidence" value="ECO:0007669"/>
    <property type="project" value="InterPro"/>
</dbReference>
<feature type="compositionally biased region" description="Polar residues" evidence="1">
    <location>
        <begin position="418"/>
        <end position="434"/>
    </location>
</feature>
<dbReference type="Proteomes" id="UP000822688">
    <property type="component" value="Chromosome 5"/>
</dbReference>
<dbReference type="AlphaFoldDB" id="A0A8T0I269"/>
<comment type="caution">
    <text evidence="2">The sequence shown here is derived from an EMBL/GenBank/DDBJ whole genome shotgun (WGS) entry which is preliminary data.</text>
</comment>
<feature type="compositionally biased region" description="Polar residues" evidence="1">
    <location>
        <begin position="270"/>
        <end position="280"/>
    </location>
</feature>
<feature type="compositionally biased region" description="Acidic residues" evidence="1">
    <location>
        <begin position="255"/>
        <end position="264"/>
    </location>
</feature>
<keyword evidence="3" id="KW-1185">Reference proteome</keyword>
<reference evidence="2" key="1">
    <citation type="submission" date="2020-06" db="EMBL/GenBank/DDBJ databases">
        <title>WGS assembly of Ceratodon purpureus strain R40.</title>
        <authorList>
            <person name="Carey S.B."/>
            <person name="Jenkins J."/>
            <person name="Shu S."/>
            <person name="Lovell J.T."/>
            <person name="Sreedasyam A."/>
            <person name="Maumus F."/>
            <person name="Tiley G.P."/>
            <person name="Fernandez-Pozo N."/>
            <person name="Barry K."/>
            <person name="Chen C."/>
            <person name="Wang M."/>
            <person name="Lipzen A."/>
            <person name="Daum C."/>
            <person name="Saski C.A."/>
            <person name="Payton A.C."/>
            <person name="Mcbreen J.C."/>
            <person name="Conrad R.E."/>
            <person name="Kollar L.M."/>
            <person name="Olsson S."/>
            <person name="Huttunen S."/>
            <person name="Landis J.B."/>
            <person name="Wickett N.J."/>
            <person name="Johnson M.G."/>
            <person name="Rensing S.A."/>
            <person name="Grimwood J."/>
            <person name="Schmutz J."/>
            <person name="Mcdaniel S.F."/>
        </authorList>
    </citation>
    <scope>NUCLEOTIDE SEQUENCE</scope>
    <source>
        <strain evidence="2">R40</strain>
    </source>
</reference>
<name>A0A8T0I269_CERPU</name>
<dbReference type="InterPro" id="IPR038859">
    <property type="entry name" value="RHL1"/>
</dbReference>
<dbReference type="GO" id="GO:0042023">
    <property type="term" value="P:DNA endoreduplication"/>
    <property type="evidence" value="ECO:0007669"/>
    <property type="project" value="InterPro"/>
</dbReference>
<evidence type="ECO:0000313" key="3">
    <source>
        <dbReference type="Proteomes" id="UP000822688"/>
    </source>
</evidence>
<accession>A0A8T0I269</accession>
<dbReference type="EMBL" id="CM026425">
    <property type="protein sequence ID" value="KAG0577544.1"/>
    <property type="molecule type" value="Genomic_DNA"/>
</dbReference>
<feature type="compositionally biased region" description="Acidic residues" evidence="1">
    <location>
        <begin position="292"/>
        <end position="303"/>
    </location>
</feature>